<dbReference type="Proteomes" id="UP001153678">
    <property type="component" value="Unassembled WGS sequence"/>
</dbReference>
<dbReference type="AlphaFoldDB" id="A0A9W4TDQ9"/>
<evidence type="ECO:0000313" key="2">
    <source>
        <dbReference type="Proteomes" id="UP001153678"/>
    </source>
</evidence>
<evidence type="ECO:0000313" key="1">
    <source>
        <dbReference type="EMBL" id="CAI2201410.1"/>
    </source>
</evidence>
<reference evidence="1" key="1">
    <citation type="submission" date="2022-08" db="EMBL/GenBank/DDBJ databases">
        <authorList>
            <person name="Kallberg Y."/>
            <person name="Tangrot J."/>
            <person name="Rosling A."/>
        </authorList>
    </citation>
    <scope>NUCLEOTIDE SEQUENCE</scope>
    <source>
        <strain evidence="1">Wild A</strain>
    </source>
</reference>
<keyword evidence="2" id="KW-1185">Reference proteome</keyword>
<dbReference type="OrthoDB" id="10261556at2759"/>
<feature type="non-terminal residue" evidence="1">
    <location>
        <position position="1"/>
    </location>
</feature>
<gene>
    <name evidence="1" type="ORF">FWILDA_LOCUS20052</name>
</gene>
<accession>A0A9W4TDQ9</accession>
<protein>
    <submittedName>
        <fullName evidence="1">11036_t:CDS:1</fullName>
    </submittedName>
</protein>
<dbReference type="EMBL" id="CAMKVN010027493">
    <property type="protein sequence ID" value="CAI2201410.1"/>
    <property type="molecule type" value="Genomic_DNA"/>
</dbReference>
<organism evidence="1 2">
    <name type="scientific">Funneliformis geosporum</name>
    <dbReference type="NCBI Taxonomy" id="1117311"/>
    <lineage>
        <taxon>Eukaryota</taxon>
        <taxon>Fungi</taxon>
        <taxon>Fungi incertae sedis</taxon>
        <taxon>Mucoromycota</taxon>
        <taxon>Glomeromycotina</taxon>
        <taxon>Glomeromycetes</taxon>
        <taxon>Glomerales</taxon>
        <taxon>Glomeraceae</taxon>
        <taxon>Funneliformis</taxon>
    </lineage>
</organism>
<name>A0A9W4TDQ9_9GLOM</name>
<comment type="caution">
    <text evidence="1">The sequence shown here is derived from an EMBL/GenBank/DDBJ whole genome shotgun (WGS) entry which is preliminary data.</text>
</comment>
<proteinExistence type="predicted"/>
<sequence>IGRARRDGNLAHSFIFYAKGDTRSILIILTAGRASINNISQTNILSLEEESIDEIEHTEIIHQ</sequence>